<name>A0ABU6RCA6_9FABA</name>
<evidence type="ECO:0000256" key="1">
    <source>
        <dbReference type="SAM" id="MobiDB-lite"/>
    </source>
</evidence>
<evidence type="ECO:0000313" key="2">
    <source>
        <dbReference type="EMBL" id="MED6121454.1"/>
    </source>
</evidence>
<protein>
    <submittedName>
        <fullName evidence="2">Uncharacterized protein</fullName>
    </submittedName>
</protein>
<organism evidence="2 3">
    <name type="scientific">Stylosanthes scabra</name>
    <dbReference type="NCBI Taxonomy" id="79078"/>
    <lineage>
        <taxon>Eukaryota</taxon>
        <taxon>Viridiplantae</taxon>
        <taxon>Streptophyta</taxon>
        <taxon>Embryophyta</taxon>
        <taxon>Tracheophyta</taxon>
        <taxon>Spermatophyta</taxon>
        <taxon>Magnoliopsida</taxon>
        <taxon>eudicotyledons</taxon>
        <taxon>Gunneridae</taxon>
        <taxon>Pentapetalae</taxon>
        <taxon>rosids</taxon>
        <taxon>fabids</taxon>
        <taxon>Fabales</taxon>
        <taxon>Fabaceae</taxon>
        <taxon>Papilionoideae</taxon>
        <taxon>50 kb inversion clade</taxon>
        <taxon>dalbergioids sensu lato</taxon>
        <taxon>Dalbergieae</taxon>
        <taxon>Pterocarpus clade</taxon>
        <taxon>Stylosanthes</taxon>
    </lineage>
</organism>
<gene>
    <name evidence="2" type="ORF">PIB30_030299</name>
</gene>
<accession>A0ABU6RCA6</accession>
<sequence>MKIFDLYDESSSFKEMYFKVFRAPKTQPFFLNSKKKARFHLYWRLGYRSPRPGLMSFLRMVWGKEHLAIKNLMCDDETAKEVAVHRRNVQRENAGAPSRRSLLSEKEKSNKSLGSRVTELEAKMKPKKTRLEKMKEEAEALAMNRLTENEENVLGQLRMLAPGIDFFKVSAYNKVVDGQIVEFPVNELPEVPSPEVLK</sequence>
<dbReference type="EMBL" id="JASCZI010030334">
    <property type="protein sequence ID" value="MED6121454.1"/>
    <property type="molecule type" value="Genomic_DNA"/>
</dbReference>
<reference evidence="2 3" key="1">
    <citation type="journal article" date="2023" name="Plants (Basel)">
        <title>Bridging the Gap: Combining Genomics and Transcriptomics Approaches to Understand Stylosanthes scabra, an Orphan Legume from the Brazilian Caatinga.</title>
        <authorList>
            <person name="Ferreira-Neto J.R.C."/>
            <person name="da Silva M.D."/>
            <person name="Binneck E."/>
            <person name="de Melo N.F."/>
            <person name="da Silva R.H."/>
            <person name="de Melo A.L.T.M."/>
            <person name="Pandolfi V."/>
            <person name="Bustamante F.O."/>
            <person name="Brasileiro-Vidal A.C."/>
            <person name="Benko-Iseppon A.M."/>
        </authorList>
    </citation>
    <scope>NUCLEOTIDE SEQUENCE [LARGE SCALE GENOMIC DNA]</scope>
    <source>
        <tissue evidence="2">Leaves</tissue>
    </source>
</reference>
<comment type="caution">
    <text evidence="2">The sequence shown here is derived from an EMBL/GenBank/DDBJ whole genome shotgun (WGS) entry which is preliminary data.</text>
</comment>
<keyword evidence="3" id="KW-1185">Reference proteome</keyword>
<proteinExistence type="predicted"/>
<evidence type="ECO:0000313" key="3">
    <source>
        <dbReference type="Proteomes" id="UP001341840"/>
    </source>
</evidence>
<dbReference type="Proteomes" id="UP001341840">
    <property type="component" value="Unassembled WGS sequence"/>
</dbReference>
<feature type="region of interest" description="Disordered" evidence="1">
    <location>
        <begin position="89"/>
        <end position="115"/>
    </location>
</feature>